<dbReference type="AlphaFoldDB" id="A0A172Z4S6"/>
<reference evidence="1 2" key="1">
    <citation type="submission" date="2016-05" db="EMBL/GenBank/DDBJ databases">
        <title>Complete genome sequence of Pseudomonas antarctica PAMC 27494.</title>
        <authorList>
            <person name="Lee J."/>
        </authorList>
    </citation>
    <scope>NUCLEOTIDE SEQUENCE [LARGE SCALE GENOMIC DNA]</scope>
    <source>
        <strain evidence="1 2">PAMC 27494</strain>
    </source>
</reference>
<organism evidence="1 2">
    <name type="scientific">Pseudomonas antarctica</name>
    <dbReference type="NCBI Taxonomy" id="219572"/>
    <lineage>
        <taxon>Bacteria</taxon>
        <taxon>Pseudomonadati</taxon>
        <taxon>Pseudomonadota</taxon>
        <taxon>Gammaproteobacteria</taxon>
        <taxon>Pseudomonadales</taxon>
        <taxon>Pseudomonadaceae</taxon>
        <taxon>Pseudomonas</taxon>
    </lineage>
</organism>
<dbReference type="RefSeq" id="WP_064453191.1">
    <property type="nucleotide sequence ID" value="NZ_CP015600.1"/>
</dbReference>
<evidence type="ECO:0000313" key="2">
    <source>
        <dbReference type="Proteomes" id="UP000077829"/>
    </source>
</evidence>
<evidence type="ECO:0000313" key="1">
    <source>
        <dbReference type="EMBL" id="ANF87166.1"/>
    </source>
</evidence>
<protein>
    <recommendedName>
        <fullName evidence="3">Phage replication protein</fullName>
    </recommendedName>
</protein>
<name>A0A172Z4S6_9PSED</name>
<evidence type="ECO:0008006" key="3">
    <source>
        <dbReference type="Google" id="ProtNLM"/>
    </source>
</evidence>
<dbReference type="EMBL" id="CP015600">
    <property type="protein sequence ID" value="ANF87166.1"/>
    <property type="molecule type" value="Genomic_DNA"/>
</dbReference>
<dbReference type="STRING" id="219572.A7J50_3793"/>
<dbReference type="PATRIC" id="fig|219572.3.peg.3902"/>
<dbReference type="KEGG" id="panr:A7J50_3793"/>
<dbReference type="Proteomes" id="UP000077829">
    <property type="component" value="Chromosome"/>
</dbReference>
<accession>A0A172Z4S6</accession>
<sequence>MARARNIKPALFKNEILGVADPMATLLFEGLWLLADKAGRLEDRPLRIKGELFPYRDGLDIEGLLRFLAVEGFIVRYSVAAKRYIQVDNFDKHQNPHRNEPESVIPSVSEGCIATDFSGSTSAILGSAPADSLIPDSGSLIPDSLTPSTPPALPTSQSADLFPKFWKLYPNKKGKAAAEKAWGKLKVTDELFALIAEGLAKQVVCPAWTKDAGQFIPHPASWLNGKRWEDEVKLSGNVHQFPQSRHTGFADRDYTAGLIAREDGTYAF</sequence>
<gene>
    <name evidence="1" type="ORF">A7J50_3793</name>
</gene>
<proteinExistence type="predicted"/>